<reference evidence="2 3" key="1">
    <citation type="submission" date="2024-01" db="EMBL/GenBank/DDBJ databases">
        <title>Unpublished Manusciprt.</title>
        <authorList>
            <person name="Duman M."/>
            <person name="Valdes E.G."/>
            <person name="Ajmi N."/>
            <person name="Altun S."/>
            <person name="Saticioglu I.B."/>
        </authorList>
    </citation>
    <scope>NUCLEOTIDE SEQUENCE [LARGE SCALE GENOMIC DNA]</scope>
    <source>
        <strain evidence="2 3">139P</strain>
    </source>
</reference>
<keyword evidence="1" id="KW-1133">Transmembrane helix</keyword>
<gene>
    <name evidence="2" type="ORF">V0R55_00565</name>
</gene>
<proteinExistence type="predicted"/>
<keyword evidence="3" id="KW-1185">Reference proteome</keyword>
<accession>A0ABU7GI87</accession>
<evidence type="ECO:0000313" key="3">
    <source>
        <dbReference type="Proteomes" id="UP001329505"/>
    </source>
</evidence>
<comment type="caution">
    <text evidence="2">The sequence shown here is derived from an EMBL/GenBank/DDBJ whole genome shotgun (WGS) entry which is preliminary data.</text>
</comment>
<evidence type="ECO:0000256" key="1">
    <source>
        <dbReference type="SAM" id="Phobius"/>
    </source>
</evidence>
<organism evidence="2 3">
    <name type="scientific">Pseudomonas soli</name>
    <dbReference type="NCBI Taxonomy" id="1306993"/>
    <lineage>
        <taxon>Bacteria</taxon>
        <taxon>Pseudomonadati</taxon>
        <taxon>Pseudomonadota</taxon>
        <taxon>Gammaproteobacteria</taxon>
        <taxon>Pseudomonadales</taxon>
        <taxon>Pseudomonadaceae</taxon>
        <taxon>Pseudomonas</taxon>
    </lineage>
</organism>
<feature type="transmembrane region" description="Helical" evidence="1">
    <location>
        <begin position="32"/>
        <end position="54"/>
    </location>
</feature>
<dbReference type="EMBL" id="JAZDQQ010000001">
    <property type="protein sequence ID" value="MEE1878636.1"/>
    <property type="molecule type" value="Genomic_DNA"/>
</dbReference>
<dbReference type="Proteomes" id="UP001329505">
    <property type="component" value="Unassembled WGS sequence"/>
</dbReference>
<keyword evidence="1" id="KW-0472">Membrane</keyword>
<dbReference type="RefSeq" id="WP_330125796.1">
    <property type="nucleotide sequence ID" value="NZ_JAZDQQ010000001.1"/>
</dbReference>
<name>A0ABU7GI87_9PSED</name>
<protein>
    <submittedName>
        <fullName evidence="2">Uncharacterized protein</fullName>
    </submittedName>
</protein>
<sequence length="291" mass="32667">MAVWEPINGVYMATTSCLASLGWLEKWINSPLSSAAIGGMIGAGFGAWAAGWIARRSKRLDSVNEEIRACNLATLLAQQAFNLALALKIDAIKPMTDAYDKARSEYLNPKAGAVSETQSLQKIRLINPPLDELRTVALERLTLPGPATRAVLQVVESMNCLNRALTSRNELTDIFLHKQFPPGMDFHHMYFGVPKDGSCHAGYMDCMKSMVRYTDEALFFSMTLCQMLDEQGVQLRKERKKLVRGKVSINRFRLATSIPEGIIPDAKNYATWFAGYEVQAIRKKWWQWGKE</sequence>
<keyword evidence="1" id="KW-0812">Transmembrane</keyword>
<evidence type="ECO:0000313" key="2">
    <source>
        <dbReference type="EMBL" id="MEE1878636.1"/>
    </source>
</evidence>